<dbReference type="Proteomes" id="UP000325434">
    <property type="component" value="Unassembled WGS sequence"/>
</dbReference>
<accession>A0A5N6GQM2</accession>
<reference evidence="1" key="1">
    <citation type="submission" date="2019-04" db="EMBL/GenBank/DDBJ databases">
        <title>Friends and foes A comparative genomics study of 23 Aspergillus species from section Flavi.</title>
        <authorList>
            <consortium name="DOE Joint Genome Institute"/>
            <person name="Kjaerbolling I."/>
            <person name="Vesth T."/>
            <person name="Frisvad J.C."/>
            <person name="Nybo J.L."/>
            <person name="Theobald S."/>
            <person name="Kildgaard S."/>
            <person name="Isbrandt T."/>
            <person name="Kuo A."/>
            <person name="Sato A."/>
            <person name="Lyhne E.K."/>
            <person name="Kogle M.E."/>
            <person name="Wiebenga A."/>
            <person name="Kun R.S."/>
            <person name="Lubbers R.J."/>
            <person name="Makela M.R."/>
            <person name="Barry K."/>
            <person name="Chovatia M."/>
            <person name="Clum A."/>
            <person name="Daum C."/>
            <person name="Haridas S."/>
            <person name="He G."/>
            <person name="LaButti K."/>
            <person name="Lipzen A."/>
            <person name="Mondo S."/>
            <person name="Riley R."/>
            <person name="Salamov A."/>
            <person name="Simmons B.A."/>
            <person name="Magnuson J.K."/>
            <person name="Henrissat B."/>
            <person name="Mortensen U.H."/>
            <person name="Larsen T.O."/>
            <person name="Devries R.P."/>
            <person name="Grigoriev I.V."/>
            <person name="Machida M."/>
            <person name="Baker S.E."/>
            <person name="Andersen M.R."/>
        </authorList>
    </citation>
    <scope>NUCLEOTIDE SEQUENCE [LARGE SCALE GENOMIC DNA]</scope>
    <source>
        <strain evidence="1">CBS 121.62</strain>
    </source>
</reference>
<name>A0A5N6GQM2_ASPFL</name>
<evidence type="ECO:0000313" key="1">
    <source>
        <dbReference type="EMBL" id="KAB8243419.1"/>
    </source>
</evidence>
<dbReference type="AlphaFoldDB" id="A0A5N6GQM2"/>
<protein>
    <submittedName>
        <fullName evidence="1">Uncharacterized protein</fullName>
    </submittedName>
</protein>
<gene>
    <name evidence="1" type="ORF">BDV35DRAFT_383179</name>
</gene>
<organism evidence="1">
    <name type="scientific">Aspergillus flavus</name>
    <dbReference type="NCBI Taxonomy" id="5059"/>
    <lineage>
        <taxon>Eukaryota</taxon>
        <taxon>Fungi</taxon>
        <taxon>Dikarya</taxon>
        <taxon>Ascomycota</taxon>
        <taxon>Pezizomycotina</taxon>
        <taxon>Eurotiomycetes</taxon>
        <taxon>Eurotiomycetidae</taxon>
        <taxon>Eurotiales</taxon>
        <taxon>Aspergillaceae</taxon>
        <taxon>Aspergillus</taxon>
        <taxon>Aspergillus subgen. Circumdati</taxon>
    </lineage>
</organism>
<sequence>MDTSSIIRTFIVTFLTSSGTGSLPNPIPAKLWRVTPSMLQAARPVEAVTATLSGSLLYLSRSFFMISLIRTDFPVPAEPVKNILFPCSTTALSTCFCSSLRNKGAILARGRCCTDSDF</sequence>
<dbReference type="EMBL" id="ML734643">
    <property type="protein sequence ID" value="KAB8243419.1"/>
    <property type="molecule type" value="Genomic_DNA"/>
</dbReference>
<proteinExistence type="predicted"/>